<dbReference type="Pfam" id="PF24718">
    <property type="entry name" value="HTH_73"/>
    <property type="match status" value="1"/>
</dbReference>
<dbReference type="Proteomes" id="UP000248703">
    <property type="component" value="Unassembled WGS sequence"/>
</dbReference>
<protein>
    <submittedName>
        <fullName evidence="2">5-methylcytosine-specific restriction protein B</fullName>
    </submittedName>
</protein>
<gene>
    <name evidence="2" type="ORF">LY08_01235</name>
</gene>
<dbReference type="AlphaFoldDB" id="A0A327RJP3"/>
<dbReference type="InterPro" id="IPR056975">
    <property type="entry name" value="HTH_73"/>
</dbReference>
<keyword evidence="3" id="KW-1185">Reference proteome</keyword>
<dbReference type="RefSeq" id="WP_111659563.1">
    <property type="nucleotide sequence ID" value="NZ_QLLO01000003.1"/>
</dbReference>
<comment type="caution">
    <text evidence="2">The sequence shown here is derived from an EMBL/GenBank/DDBJ whole genome shotgun (WGS) entry which is preliminary data.</text>
</comment>
<evidence type="ECO:0000259" key="1">
    <source>
        <dbReference type="Pfam" id="PF24718"/>
    </source>
</evidence>
<accession>A0A327RJP3</accession>
<reference evidence="2 3" key="1">
    <citation type="submission" date="2018-06" db="EMBL/GenBank/DDBJ databases">
        <title>Genomic Encyclopedia of Archaeal and Bacterial Type Strains, Phase II (KMG-II): from individual species to whole genera.</title>
        <authorList>
            <person name="Goeker M."/>
        </authorList>
    </citation>
    <scope>NUCLEOTIDE SEQUENCE [LARGE SCALE GENOMIC DNA]</scope>
    <source>
        <strain evidence="2 3">DSM 24464</strain>
    </source>
</reference>
<dbReference type="EMBL" id="QLLO01000003">
    <property type="protein sequence ID" value="RAJ16375.1"/>
    <property type="molecule type" value="Genomic_DNA"/>
</dbReference>
<evidence type="ECO:0000313" key="2">
    <source>
        <dbReference type="EMBL" id="RAJ16375.1"/>
    </source>
</evidence>
<dbReference type="OrthoDB" id="6267254at2"/>
<proteinExistence type="predicted"/>
<sequence>MTDNQLAAALENMYHNAPKGEAVAMIHLFGIKYAEELKKSKSNKKEIAIAANISDRYFAEINKGIKLAKYVTVKDNI</sequence>
<evidence type="ECO:0000313" key="3">
    <source>
        <dbReference type="Proteomes" id="UP000248703"/>
    </source>
</evidence>
<feature type="domain" description="HTH-like" evidence="1">
    <location>
        <begin position="2"/>
        <end position="74"/>
    </location>
</feature>
<name>A0A327RJP3_9FLAO</name>
<organism evidence="2 3">
    <name type="scientific">Olleya aquimaris</name>
    <dbReference type="NCBI Taxonomy" id="639310"/>
    <lineage>
        <taxon>Bacteria</taxon>
        <taxon>Pseudomonadati</taxon>
        <taxon>Bacteroidota</taxon>
        <taxon>Flavobacteriia</taxon>
        <taxon>Flavobacteriales</taxon>
        <taxon>Flavobacteriaceae</taxon>
    </lineage>
</organism>